<dbReference type="PANTHER" id="PTHR45783">
    <property type="entry name" value="KINESIN LIGHT CHAIN"/>
    <property type="match status" value="1"/>
</dbReference>
<dbReference type="GO" id="GO:0005874">
    <property type="term" value="C:microtubule"/>
    <property type="evidence" value="ECO:0007669"/>
    <property type="project" value="UniProtKB-KW"/>
</dbReference>
<dbReference type="GO" id="GO:0005871">
    <property type="term" value="C:kinesin complex"/>
    <property type="evidence" value="ECO:0007669"/>
    <property type="project" value="InterPro"/>
</dbReference>
<keyword evidence="8" id="KW-0505">Motor protein</keyword>
<evidence type="ECO:0000256" key="10">
    <source>
        <dbReference type="PROSITE-ProRule" id="PRU00339"/>
    </source>
</evidence>
<protein>
    <submittedName>
        <fullName evidence="11">Tetratricopeptide repeat protein</fullName>
    </submittedName>
</protein>
<gene>
    <name evidence="11" type="ORF">FKY71_11535</name>
</gene>
<comment type="caution">
    <text evidence="11">The sequence shown here is derived from an EMBL/GenBank/DDBJ whole genome shotgun (WGS) entry which is preliminary data.</text>
</comment>
<reference evidence="11 12" key="1">
    <citation type="submission" date="2019-06" db="EMBL/GenBank/DDBJ databases">
        <title>Metagenome assembled Genome of Spiribacter salinus SL48-SHIP from the microbial mat of Salt Lake 48 (Novosibirsk region, Russia).</title>
        <authorList>
            <person name="Shipova A."/>
            <person name="Rozanov A.S."/>
            <person name="Bryanskaya A.V."/>
            <person name="Peltek S.E."/>
        </authorList>
    </citation>
    <scope>NUCLEOTIDE SEQUENCE [LARGE SCALE GENOMIC DNA]</scope>
    <source>
        <strain evidence="11">SL48-SHIP-2</strain>
    </source>
</reference>
<keyword evidence="3" id="KW-0963">Cytoplasm</keyword>
<dbReference type="InterPro" id="IPR027417">
    <property type="entry name" value="P-loop_NTPase"/>
</dbReference>
<evidence type="ECO:0000313" key="12">
    <source>
        <dbReference type="Proteomes" id="UP000315400"/>
    </source>
</evidence>
<evidence type="ECO:0000256" key="2">
    <source>
        <dbReference type="ARBA" id="ARBA00009622"/>
    </source>
</evidence>
<keyword evidence="7" id="KW-0175">Coiled coil</keyword>
<dbReference type="PANTHER" id="PTHR45783:SF3">
    <property type="entry name" value="KINESIN LIGHT CHAIN"/>
    <property type="match status" value="1"/>
</dbReference>
<evidence type="ECO:0000256" key="7">
    <source>
        <dbReference type="ARBA" id="ARBA00023054"/>
    </source>
</evidence>
<dbReference type="Pfam" id="PF13374">
    <property type="entry name" value="TPR_10"/>
    <property type="match status" value="1"/>
</dbReference>
<evidence type="ECO:0000256" key="5">
    <source>
        <dbReference type="ARBA" id="ARBA00022737"/>
    </source>
</evidence>
<dbReference type="PROSITE" id="PS50005">
    <property type="entry name" value="TPR"/>
    <property type="match status" value="1"/>
</dbReference>
<keyword evidence="9" id="KW-0206">Cytoskeleton</keyword>
<keyword evidence="6 10" id="KW-0802">TPR repeat</keyword>
<name>A0A540VQ30_9GAMM</name>
<dbReference type="Gene3D" id="1.25.40.10">
    <property type="entry name" value="Tetratricopeptide repeat domain"/>
    <property type="match status" value="3"/>
</dbReference>
<evidence type="ECO:0000256" key="6">
    <source>
        <dbReference type="ARBA" id="ARBA00022803"/>
    </source>
</evidence>
<dbReference type="GO" id="GO:0007018">
    <property type="term" value="P:microtubule-based movement"/>
    <property type="evidence" value="ECO:0007669"/>
    <property type="project" value="TreeGrafter"/>
</dbReference>
<dbReference type="GO" id="GO:0005737">
    <property type="term" value="C:cytoplasm"/>
    <property type="evidence" value="ECO:0007669"/>
    <property type="project" value="TreeGrafter"/>
</dbReference>
<accession>A0A540VQ30</accession>
<dbReference type="SUPFAM" id="SSF48452">
    <property type="entry name" value="TPR-like"/>
    <property type="match status" value="2"/>
</dbReference>
<dbReference type="InterPro" id="IPR002151">
    <property type="entry name" value="Kinesin_light"/>
</dbReference>
<feature type="repeat" description="TPR" evidence="10">
    <location>
        <begin position="561"/>
        <end position="594"/>
    </location>
</feature>
<evidence type="ECO:0000256" key="4">
    <source>
        <dbReference type="ARBA" id="ARBA00022701"/>
    </source>
</evidence>
<dbReference type="Pfam" id="PF13424">
    <property type="entry name" value="TPR_12"/>
    <property type="match status" value="3"/>
</dbReference>
<evidence type="ECO:0000256" key="9">
    <source>
        <dbReference type="ARBA" id="ARBA00023212"/>
    </source>
</evidence>
<comment type="subcellular location">
    <subcellularLocation>
        <location evidence="1">Cytoplasm</location>
        <location evidence="1">Cytoskeleton</location>
    </subcellularLocation>
</comment>
<evidence type="ECO:0000256" key="8">
    <source>
        <dbReference type="ARBA" id="ARBA00023175"/>
    </source>
</evidence>
<dbReference type="Proteomes" id="UP000315400">
    <property type="component" value="Unassembled WGS sequence"/>
</dbReference>
<evidence type="ECO:0000313" key="11">
    <source>
        <dbReference type="EMBL" id="TQE98874.1"/>
    </source>
</evidence>
<dbReference type="InterPro" id="IPR011990">
    <property type="entry name" value="TPR-like_helical_dom_sf"/>
</dbReference>
<dbReference type="SUPFAM" id="SSF52540">
    <property type="entry name" value="P-loop containing nucleoside triphosphate hydrolases"/>
    <property type="match status" value="1"/>
</dbReference>
<dbReference type="AlphaFoldDB" id="A0A540VQ30"/>
<evidence type="ECO:0000256" key="3">
    <source>
        <dbReference type="ARBA" id="ARBA00022490"/>
    </source>
</evidence>
<organism evidence="11 12">
    <name type="scientific">Spiribacter salinus</name>
    <dbReference type="NCBI Taxonomy" id="1335746"/>
    <lineage>
        <taxon>Bacteria</taxon>
        <taxon>Pseudomonadati</taxon>
        <taxon>Pseudomonadota</taxon>
        <taxon>Gammaproteobacteria</taxon>
        <taxon>Chromatiales</taxon>
        <taxon>Ectothiorhodospiraceae</taxon>
        <taxon>Spiribacter</taxon>
    </lineage>
</organism>
<dbReference type="SMART" id="SM00028">
    <property type="entry name" value="TPR"/>
    <property type="match status" value="6"/>
</dbReference>
<sequence>MPSRPCACPAFLPAGLDHDPIEPAANVIEHLNHGAQGGRRLLLTGPLASGRTATLRAWLTRQPSTGFQHVFSAGSDPDNSTPASVIYGLLSAIRAYLDVSDALPLDEAGLREALPGWLARLSDTPAILVIDDLDRITGSDLTGDPDWLPPYLPPGLILIASAERGLLAERLRELGWERVDIARGPQIPDPTEAIATAGQIPAQAFSLKHLVAAPNGLRLSTLAALGIDPTALPTDLIETNDQDVRFRHAMVRDVARRTLLAGSVEYRAICGRLAEATDDALDRATWLARAADWPGLMAQLTQPDILTSWDAAPFAWQSLWAALPARDTAVSHLVSHLERRRADAEAAPDALSHEHINAGRILDNLEAHDAAAHVRRSGYEHLRQIAPNSLGAAALSHHHAVSDLTESATERAISMLRVALEQRRRGLGEADALVQSSGHALAAALEANGDLNAAIAEYAALVAKREAEVGRDDPALLSLLSNLGAAQRAANQLEQARGPFERCVKIAQRIQPGPAPALAIALDNLAGLLYGGGDHEGAEARYREALDITQRLFGPGHPATAAAVHNLGTALDTLSRFPEAKRCFRRAVEIRTEALGREHAETATSLHNLAGVLDVTGEREESEALYREAIDIWRAVVGADHPATATSINNLADLLRENGRLDEAEPLYRENLTLWTNLYGEHHPNTAMTAAELGGLYADAGRSDEAEPLLRDAIQQLEEMMGIDNTLHIDSLCRLAALLRDHGRAQEGVALLENTYERAAGSAKILSPALQKLRRHLDGLRQAAGAPRS</sequence>
<proteinExistence type="inferred from homology"/>
<dbReference type="EMBL" id="VIFK01000121">
    <property type="protein sequence ID" value="TQE98874.1"/>
    <property type="molecule type" value="Genomic_DNA"/>
</dbReference>
<dbReference type="GO" id="GO:0019894">
    <property type="term" value="F:kinesin binding"/>
    <property type="evidence" value="ECO:0007669"/>
    <property type="project" value="TreeGrafter"/>
</dbReference>
<comment type="similarity">
    <text evidence="2">Belongs to the kinesin light chain family.</text>
</comment>
<evidence type="ECO:0000256" key="1">
    <source>
        <dbReference type="ARBA" id="ARBA00004245"/>
    </source>
</evidence>
<keyword evidence="5" id="KW-0677">Repeat</keyword>
<dbReference type="InterPro" id="IPR019734">
    <property type="entry name" value="TPR_rpt"/>
</dbReference>
<keyword evidence="4" id="KW-0493">Microtubule</keyword>